<evidence type="ECO:0000256" key="1">
    <source>
        <dbReference type="SAM" id="Phobius"/>
    </source>
</evidence>
<organism evidence="2 3">
    <name type="scientific">Clydaea vesicula</name>
    <dbReference type="NCBI Taxonomy" id="447962"/>
    <lineage>
        <taxon>Eukaryota</taxon>
        <taxon>Fungi</taxon>
        <taxon>Fungi incertae sedis</taxon>
        <taxon>Chytridiomycota</taxon>
        <taxon>Chytridiomycota incertae sedis</taxon>
        <taxon>Chytridiomycetes</taxon>
        <taxon>Lobulomycetales</taxon>
        <taxon>Lobulomycetaceae</taxon>
        <taxon>Clydaea</taxon>
    </lineage>
</organism>
<sequence>MEIFGIDLNFFFSSYGSKYFPFQHLSHALLIFPDLLLWLVVPYIFSYLKRLLSKTPTHVIREKRRFSIQDKIVYYLLLVAIFNSISNMVIYKPNNILENLDIKTNTKSFIFRNKFREFMANKFDGWKERSPLENLQTFGDEKMKEISHFEDLYEKLKSNEMRKRYLRFGEKSFLNCRWCSEDFDHFYFILPDLAFIYSAYLAVIGFATLSWRKEQWRFTGAATVILISFVDIFLSIYCDDDDLAKTGYSPYLKAFYFRNFCFACLCFVIWFNDKKNEWTDFEILQNIFVKSQGIYSRANAVNLVKAAVMGDTNLRRKYFEYNKEKEAQKDLITKDSEFRKLRMEALQKYNLAGIISEAEKVSKNILEMAKTVDAIPAGVTFEDDLMTVENYLDSDLVPEEVVKYDAAVHNNLKMRKS</sequence>
<name>A0AAD5U5F0_9FUNG</name>
<feature type="transmembrane region" description="Helical" evidence="1">
    <location>
        <begin position="72"/>
        <end position="91"/>
    </location>
</feature>
<evidence type="ECO:0000313" key="2">
    <source>
        <dbReference type="EMBL" id="KAJ3225060.1"/>
    </source>
</evidence>
<feature type="transmembrane region" description="Helical" evidence="1">
    <location>
        <begin position="256"/>
        <end position="272"/>
    </location>
</feature>
<feature type="transmembrane region" description="Helical" evidence="1">
    <location>
        <begin position="218"/>
        <end position="236"/>
    </location>
</feature>
<dbReference type="PANTHER" id="PTHR39470">
    <property type="entry name" value="CHROMOSOME 10, WHOLE GENOME SHOTGUN SEQUENCE"/>
    <property type="match status" value="1"/>
</dbReference>
<keyword evidence="1" id="KW-1133">Transmembrane helix</keyword>
<keyword evidence="1" id="KW-0472">Membrane</keyword>
<dbReference type="Proteomes" id="UP001211065">
    <property type="component" value="Unassembled WGS sequence"/>
</dbReference>
<keyword evidence="1" id="KW-0812">Transmembrane</keyword>
<keyword evidence="3" id="KW-1185">Reference proteome</keyword>
<feature type="transmembrane region" description="Helical" evidence="1">
    <location>
        <begin position="193"/>
        <end position="211"/>
    </location>
</feature>
<dbReference type="AlphaFoldDB" id="A0AAD5U5F0"/>
<evidence type="ECO:0000313" key="3">
    <source>
        <dbReference type="Proteomes" id="UP001211065"/>
    </source>
</evidence>
<gene>
    <name evidence="2" type="ORF">HK099_007435</name>
</gene>
<feature type="transmembrane region" description="Helical" evidence="1">
    <location>
        <begin position="25"/>
        <end position="45"/>
    </location>
</feature>
<dbReference type="EMBL" id="JADGJW010000072">
    <property type="protein sequence ID" value="KAJ3225060.1"/>
    <property type="molecule type" value="Genomic_DNA"/>
</dbReference>
<proteinExistence type="predicted"/>
<reference evidence="2" key="1">
    <citation type="submission" date="2020-05" db="EMBL/GenBank/DDBJ databases">
        <title>Phylogenomic resolution of chytrid fungi.</title>
        <authorList>
            <person name="Stajich J.E."/>
            <person name="Amses K."/>
            <person name="Simmons R."/>
            <person name="Seto K."/>
            <person name="Myers J."/>
            <person name="Bonds A."/>
            <person name="Quandt C.A."/>
            <person name="Barry K."/>
            <person name="Liu P."/>
            <person name="Grigoriev I."/>
            <person name="Longcore J.E."/>
            <person name="James T.Y."/>
        </authorList>
    </citation>
    <scope>NUCLEOTIDE SEQUENCE</scope>
    <source>
        <strain evidence="2">JEL0476</strain>
    </source>
</reference>
<dbReference type="PANTHER" id="PTHR39470:SF1">
    <property type="entry name" value="CHORISMATE SYNTHASE PROTEIN"/>
    <property type="match status" value="1"/>
</dbReference>
<comment type="caution">
    <text evidence="2">The sequence shown here is derived from an EMBL/GenBank/DDBJ whole genome shotgun (WGS) entry which is preliminary data.</text>
</comment>
<accession>A0AAD5U5F0</accession>
<protein>
    <submittedName>
        <fullName evidence="2">Uncharacterized protein</fullName>
    </submittedName>
</protein>